<keyword evidence="1" id="KW-0732">Signal</keyword>
<reference evidence="2" key="1">
    <citation type="submission" date="2021-06" db="EMBL/GenBank/DDBJ databases">
        <title>Comparative genomics, transcriptomics and evolutionary studies reveal genomic signatures of adaptation to plant cell wall in hemibiotrophic fungi.</title>
        <authorList>
            <consortium name="DOE Joint Genome Institute"/>
            <person name="Baroncelli R."/>
            <person name="Diaz J.F."/>
            <person name="Benocci T."/>
            <person name="Peng M."/>
            <person name="Battaglia E."/>
            <person name="Haridas S."/>
            <person name="Andreopoulos W."/>
            <person name="Labutti K."/>
            <person name="Pangilinan J."/>
            <person name="Floch G.L."/>
            <person name="Makela M.R."/>
            <person name="Henrissat B."/>
            <person name="Grigoriev I.V."/>
            <person name="Crouch J.A."/>
            <person name="De Vries R.P."/>
            <person name="Sukno S.A."/>
            <person name="Thon M.R."/>
        </authorList>
    </citation>
    <scope>NUCLEOTIDE SEQUENCE</scope>
    <source>
        <strain evidence="2">CBS 125086</strain>
    </source>
</reference>
<feature type="chain" id="PRO_5042236169" description="Secreted protein" evidence="1">
    <location>
        <begin position="17"/>
        <end position="139"/>
    </location>
</feature>
<dbReference type="GeneID" id="85435888"/>
<dbReference type="AlphaFoldDB" id="A0AAD8PZK8"/>
<comment type="caution">
    <text evidence="2">The sequence shown here is derived from an EMBL/GenBank/DDBJ whole genome shotgun (WGS) entry which is preliminary data.</text>
</comment>
<evidence type="ECO:0000313" key="3">
    <source>
        <dbReference type="Proteomes" id="UP001230504"/>
    </source>
</evidence>
<evidence type="ECO:0000313" key="2">
    <source>
        <dbReference type="EMBL" id="KAK1590037.1"/>
    </source>
</evidence>
<sequence length="139" mass="15709">MSICPLVFVFWSPLLSWILEEGRIQLRSTACAEFKFFFSTKNHLVPPPLPSYPSGLERECVGLARRCTSGYARVYRPPCSRYCTDGRERNQEPTPPSSPADMSRVVYILPQPYHKRGVCVCACATYAQEAFSLLNLLVV</sequence>
<keyword evidence="3" id="KW-1185">Reference proteome</keyword>
<protein>
    <recommendedName>
        <fullName evidence="4">Secreted protein</fullName>
    </recommendedName>
</protein>
<proteinExistence type="predicted"/>
<evidence type="ECO:0000256" key="1">
    <source>
        <dbReference type="SAM" id="SignalP"/>
    </source>
</evidence>
<evidence type="ECO:0008006" key="4">
    <source>
        <dbReference type="Google" id="ProtNLM"/>
    </source>
</evidence>
<dbReference type="Proteomes" id="UP001230504">
    <property type="component" value="Unassembled WGS sequence"/>
</dbReference>
<name>A0AAD8PZK8_9PEZI</name>
<dbReference type="RefSeq" id="XP_060413549.1">
    <property type="nucleotide sequence ID" value="XM_060551648.1"/>
</dbReference>
<gene>
    <name evidence="2" type="ORF">LY79DRAFT_227887</name>
</gene>
<feature type="signal peptide" evidence="1">
    <location>
        <begin position="1"/>
        <end position="16"/>
    </location>
</feature>
<organism evidence="2 3">
    <name type="scientific">Colletotrichum navitas</name>
    <dbReference type="NCBI Taxonomy" id="681940"/>
    <lineage>
        <taxon>Eukaryota</taxon>
        <taxon>Fungi</taxon>
        <taxon>Dikarya</taxon>
        <taxon>Ascomycota</taxon>
        <taxon>Pezizomycotina</taxon>
        <taxon>Sordariomycetes</taxon>
        <taxon>Hypocreomycetidae</taxon>
        <taxon>Glomerellales</taxon>
        <taxon>Glomerellaceae</taxon>
        <taxon>Colletotrichum</taxon>
        <taxon>Colletotrichum graminicola species complex</taxon>
    </lineage>
</organism>
<accession>A0AAD8PZK8</accession>
<dbReference type="EMBL" id="JAHLJV010000034">
    <property type="protein sequence ID" value="KAK1590037.1"/>
    <property type="molecule type" value="Genomic_DNA"/>
</dbReference>